<keyword evidence="2" id="KW-0489">Methyltransferase</keyword>
<protein>
    <recommendedName>
        <fullName evidence="1">mRNA (guanine-N(7))-methyltransferase</fullName>
        <ecNumber evidence="1">2.1.1.56</ecNumber>
    </recommendedName>
</protein>
<evidence type="ECO:0000313" key="10">
    <source>
        <dbReference type="Proteomes" id="UP000822688"/>
    </source>
</evidence>
<evidence type="ECO:0000313" key="9">
    <source>
        <dbReference type="EMBL" id="KAG0562089.1"/>
    </source>
</evidence>
<dbReference type="Proteomes" id="UP000822688">
    <property type="component" value="Chromosome 9"/>
</dbReference>
<dbReference type="EC" id="2.1.1.56" evidence="1"/>
<organism evidence="9 10">
    <name type="scientific">Ceratodon purpureus</name>
    <name type="common">Fire moss</name>
    <name type="synonym">Dicranum purpureum</name>
    <dbReference type="NCBI Taxonomy" id="3225"/>
    <lineage>
        <taxon>Eukaryota</taxon>
        <taxon>Viridiplantae</taxon>
        <taxon>Streptophyta</taxon>
        <taxon>Embryophyta</taxon>
        <taxon>Bryophyta</taxon>
        <taxon>Bryophytina</taxon>
        <taxon>Bryopsida</taxon>
        <taxon>Dicranidae</taxon>
        <taxon>Pseudoditrichales</taxon>
        <taxon>Ditrichaceae</taxon>
        <taxon>Ceratodon</taxon>
    </lineage>
</organism>
<dbReference type="PANTHER" id="PTHR12189:SF3">
    <property type="entry name" value="MRNA (GUANINE-N(7))-METHYLTRANSFERASE"/>
    <property type="match status" value="1"/>
</dbReference>
<dbReference type="GO" id="GO:0005634">
    <property type="term" value="C:nucleus"/>
    <property type="evidence" value="ECO:0007669"/>
    <property type="project" value="TreeGrafter"/>
</dbReference>
<gene>
    <name evidence="9" type="ORF">KC19_9G117300</name>
</gene>
<dbReference type="EMBL" id="CM026430">
    <property type="protein sequence ID" value="KAG0562089.1"/>
    <property type="molecule type" value="Genomic_DNA"/>
</dbReference>
<evidence type="ECO:0000256" key="6">
    <source>
        <dbReference type="ARBA" id="ARBA00023042"/>
    </source>
</evidence>
<dbReference type="CDD" id="cd02440">
    <property type="entry name" value="AdoMet_MTases"/>
    <property type="match status" value="1"/>
</dbReference>
<keyword evidence="3" id="KW-0808">Transferase</keyword>
<dbReference type="Gene3D" id="3.40.50.150">
    <property type="entry name" value="Vaccinia Virus protein VP39"/>
    <property type="match status" value="1"/>
</dbReference>
<evidence type="ECO:0000256" key="4">
    <source>
        <dbReference type="ARBA" id="ARBA00022691"/>
    </source>
</evidence>
<keyword evidence="4" id="KW-0949">S-adenosyl-L-methionine</keyword>
<dbReference type="SUPFAM" id="SSF53335">
    <property type="entry name" value="S-adenosyl-L-methionine-dependent methyltransferases"/>
    <property type="match status" value="1"/>
</dbReference>
<keyword evidence="5" id="KW-0694">RNA-binding</keyword>
<dbReference type="InterPro" id="IPR004971">
    <property type="entry name" value="mRNA_G-N7_MeTrfase_dom"/>
</dbReference>
<keyword evidence="6" id="KW-0507">mRNA processing</keyword>
<evidence type="ECO:0000256" key="1">
    <source>
        <dbReference type="ARBA" id="ARBA00011926"/>
    </source>
</evidence>
<dbReference type="Pfam" id="PF03291">
    <property type="entry name" value="mRNA_G-N7_MeTrfase"/>
    <property type="match status" value="1"/>
</dbReference>
<name>A0A8T0GUQ7_CERPU</name>
<dbReference type="InterPro" id="IPR039753">
    <property type="entry name" value="RG7MT1"/>
</dbReference>
<dbReference type="GO" id="GO:0004482">
    <property type="term" value="F:mRNA 5'-cap (guanine-N7-)-methyltransferase activity"/>
    <property type="evidence" value="ECO:0007669"/>
    <property type="project" value="UniProtKB-EC"/>
</dbReference>
<keyword evidence="6" id="KW-0506">mRNA capping</keyword>
<dbReference type="GO" id="GO:0003723">
    <property type="term" value="F:RNA binding"/>
    <property type="evidence" value="ECO:0007669"/>
    <property type="project" value="UniProtKB-KW"/>
</dbReference>
<reference evidence="9" key="1">
    <citation type="submission" date="2020-06" db="EMBL/GenBank/DDBJ databases">
        <title>WGS assembly of Ceratodon purpureus strain R40.</title>
        <authorList>
            <person name="Carey S.B."/>
            <person name="Jenkins J."/>
            <person name="Shu S."/>
            <person name="Lovell J.T."/>
            <person name="Sreedasyam A."/>
            <person name="Maumus F."/>
            <person name="Tiley G.P."/>
            <person name="Fernandez-Pozo N."/>
            <person name="Barry K."/>
            <person name="Chen C."/>
            <person name="Wang M."/>
            <person name="Lipzen A."/>
            <person name="Daum C."/>
            <person name="Saski C.A."/>
            <person name="Payton A.C."/>
            <person name="Mcbreen J.C."/>
            <person name="Conrad R.E."/>
            <person name="Kollar L.M."/>
            <person name="Olsson S."/>
            <person name="Huttunen S."/>
            <person name="Landis J.B."/>
            <person name="Wickett N.J."/>
            <person name="Johnson M.G."/>
            <person name="Rensing S.A."/>
            <person name="Grimwood J."/>
            <person name="Schmutz J."/>
            <person name="Mcdaniel S.F."/>
        </authorList>
    </citation>
    <scope>NUCLEOTIDE SEQUENCE</scope>
    <source>
        <strain evidence="9">R40</strain>
    </source>
</reference>
<dbReference type="PROSITE" id="PS51562">
    <property type="entry name" value="RNA_CAP0_MT"/>
    <property type="match status" value="1"/>
</dbReference>
<evidence type="ECO:0000259" key="8">
    <source>
        <dbReference type="PROSITE" id="PS51562"/>
    </source>
</evidence>
<feature type="domain" description="MRNA cap 0 methyltransferase" evidence="8">
    <location>
        <begin position="6"/>
        <end position="244"/>
    </location>
</feature>
<comment type="catalytic activity">
    <reaction evidence="7">
        <text>a 5'-end (5'-triphosphoguanosine)-ribonucleoside in mRNA + S-adenosyl-L-methionine = a 5'-end (N(7)-methyl 5'-triphosphoguanosine)-ribonucleoside in mRNA + S-adenosyl-L-homocysteine</text>
        <dbReference type="Rhea" id="RHEA:67008"/>
        <dbReference type="Rhea" id="RHEA-COMP:17166"/>
        <dbReference type="Rhea" id="RHEA-COMP:17167"/>
        <dbReference type="ChEBI" id="CHEBI:57856"/>
        <dbReference type="ChEBI" id="CHEBI:59789"/>
        <dbReference type="ChEBI" id="CHEBI:156461"/>
        <dbReference type="ChEBI" id="CHEBI:167617"/>
        <dbReference type="EC" id="2.1.1.56"/>
    </reaction>
</comment>
<evidence type="ECO:0000256" key="7">
    <source>
        <dbReference type="ARBA" id="ARBA00044712"/>
    </source>
</evidence>
<dbReference type="AlphaFoldDB" id="A0A8T0GUQ7"/>
<evidence type="ECO:0000256" key="5">
    <source>
        <dbReference type="ARBA" id="ARBA00022884"/>
    </source>
</evidence>
<dbReference type="PANTHER" id="PTHR12189">
    <property type="entry name" value="MRNA GUANINE-7- METHYLTRANSFERASE"/>
    <property type="match status" value="1"/>
</dbReference>
<accession>A0A8T0GUQ7</accession>
<comment type="caution">
    <text evidence="9">The sequence shown here is derived from an EMBL/GenBank/DDBJ whole genome shotgun (WGS) entry which is preliminary data.</text>
</comment>
<sequence length="244" mass="27526">MTAPWGAGALHQRLNAFVKKSLIQQLVPPGAVVCDLYCGRGVDTENWGEAKIGKYVGVDLSSSALEEAKEEWERNEKPFVARFSELNPCMADLEKHLGVEKLSVDVVTCLSHLQDCFASEDMVRQLLKNVASLLKPGGYFFGATPDSSTIWYKYQKAVEGAMKAGSLRANGNLPRVRTELYNISFEDDRFNEYGSRYQLRFADESVPPQSQILVHFPSLIRRAEELGLECVEIQNLTEFYEDYR</sequence>
<proteinExistence type="predicted"/>
<dbReference type="InterPro" id="IPR029063">
    <property type="entry name" value="SAM-dependent_MTases_sf"/>
</dbReference>
<evidence type="ECO:0000256" key="2">
    <source>
        <dbReference type="ARBA" id="ARBA00022603"/>
    </source>
</evidence>
<evidence type="ECO:0000256" key="3">
    <source>
        <dbReference type="ARBA" id="ARBA00022679"/>
    </source>
</evidence>
<keyword evidence="10" id="KW-1185">Reference proteome</keyword>